<keyword evidence="1 4" id="KW-0805">Transcription regulation</keyword>
<dbReference type="PROSITE" id="PS50943">
    <property type="entry name" value="HTH_CROC1"/>
    <property type="match status" value="1"/>
</dbReference>
<dbReference type="InterPro" id="IPR001387">
    <property type="entry name" value="Cro/C1-type_HTH"/>
</dbReference>
<organism evidence="6 7">
    <name type="scientific">Archaeoglobus sulfaticallidus PM70-1</name>
    <dbReference type="NCBI Taxonomy" id="387631"/>
    <lineage>
        <taxon>Archaea</taxon>
        <taxon>Methanobacteriati</taxon>
        <taxon>Methanobacteriota</taxon>
        <taxon>Archaeoglobi</taxon>
        <taxon>Archaeoglobales</taxon>
        <taxon>Archaeoglobaceae</taxon>
        <taxon>Archaeoglobus</taxon>
    </lineage>
</organism>
<dbReference type="InterPro" id="IPR010982">
    <property type="entry name" value="Lambda_DNA-bd_dom_sf"/>
</dbReference>
<dbReference type="GeneID" id="15392405"/>
<proteinExistence type="inferred from homology"/>
<dbReference type="RefSeq" id="WP_015590376.1">
    <property type="nucleotide sequence ID" value="NC_021169.1"/>
</dbReference>
<dbReference type="CDD" id="cd00093">
    <property type="entry name" value="HTH_XRE"/>
    <property type="match status" value="1"/>
</dbReference>
<dbReference type="OrthoDB" id="31424at2157"/>
<dbReference type="InterPro" id="IPR059051">
    <property type="entry name" value="MTH_967_PDDEXK"/>
</dbReference>
<dbReference type="Gene3D" id="1.10.260.40">
    <property type="entry name" value="lambda repressor-like DNA-binding domains"/>
    <property type="match status" value="1"/>
</dbReference>
<dbReference type="GO" id="GO:0003677">
    <property type="term" value="F:DNA binding"/>
    <property type="evidence" value="ECO:0007669"/>
    <property type="project" value="UniProtKB-KW"/>
</dbReference>
<dbReference type="Pfam" id="PF01381">
    <property type="entry name" value="HTH_3"/>
    <property type="match status" value="1"/>
</dbReference>
<evidence type="ECO:0000313" key="7">
    <source>
        <dbReference type="Proteomes" id="UP000013307"/>
    </source>
</evidence>
<dbReference type="EMBL" id="CP005290">
    <property type="protein sequence ID" value="AGK60777.1"/>
    <property type="molecule type" value="Genomic_DNA"/>
</dbReference>
<evidence type="ECO:0000259" key="5">
    <source>
        <dbReference type="PROSITE" id="PS50943"/>
    </source>
</evidence>
<gene>
    <name evidence="6" type="ORF">Asulf_00764</name>
</gene>
<dbReference type="STRING" id="387631.Asulf_00764"/>
<dbReference type="AlphaFoldDB" id="N0BES6"/>
<dbReference type="SUPFAM" id="SSF47413">
    <property type="entry name" value="lambda repressor-like DNA-binding domains"/>
    <property type="match status" value="1"/>
</dbReference>
<accession>N0BES6</accession>
<dbReference type="GO" id="GO:0003700">
    <property type="term" value="F:DNA-binding transcription factor activity"/>
    <property type="evidence" value="ECO:0007669"/>
    <property type="project" value="UniProtKB-UniRule"/>
</dbReference>
<name>N0BES6_9EURY</name>
<dbReference type="NCBIfam" id="NF003162">
    <property type="entry name" value="PRK04140.1"/>
    <property type="match status" value="1"/>
</dbReference>
<dbReference type="eggNOG" id="arCOG04152">
    <property type="taxonomic scope" value="Archaea"/>
</dbReference>
<evidence type="ECO:0000313" key="6">
    <source>
        <dbReference type="EMBL" id="AGK60777.1"/>
    </source>
</evidence>
<protein>
    <recommendedName>
        <fullName evidence="4">Putative HTH-type transcriptional regulatory protein Asulf_00764</fullName>
    </recommendedName>
</protein>
<evidence type="ECO:0000256" key="2">
    <source>
        <dbReference type="ARBA" id="ARBA00023125"/>
    </source>
</evidence>
<dbReference type="HAMAP" id="MF_00584">
    <property type="entry name" value="HTH_type_cro_C1"/>
    <property type="match status" value="1"/>
</dbReference>
<sequence>MQIGVLQIVLKILKRAGFAVTDLVETKPRCFDIVARKEDEAFLIKVLYNIDSFKLEMAQEMKKIAKLLNAVPLVVGEKFKLDFLERGVVYNRYGLPVINTATFYDFIIDEISPMVYSAPGGYYVKLDYEKIREVREELGLSLGEMAKYLGVSRRTVKKYEEGIDTSVENALKLEELLGTYIIKAIDLKNFVKYEENLEEEKPEMEESEAEIVEQLRVLGIKVYPIKHAPFDLLTRPEECEETILTGIKQVREIKKRVKVLGRVSEVLSTKAAYIVEKKVSEPSDMVVFLMKEDLECIFSAKDFITFINEKTESTEKNI</sequence>
<evidence type="ECO:0000256" key="3">
    <source>
        <dbReference type="ARBA" id="ARBA00023163"/>
    </source>
</evidence>
<keyword evidence="2 4" id="KW-0238">DNA-binding</keyword>
<dbReference type="SMART" id="SM00530">
    <property type="entry name" value="HTH_XRE"/>
    <property type="match status" value="1"/>
</dbReference>
<feature type="domain" description="HTH cro/C1-type" evidence="5">
    <location>
        <begin position="131"/>
        <end position="181"/>
    </location>
</feature>
<dbReference type="Pfam" id="PF26553">
    <property type="entry name" value="PDDEXK_19"/>
    <property type="match status" value="1"/>
</dbReference>
<dbReference type="KEGG" id="ast:Asulf_00764"/>
<dbReference type="Proteomes" id="UP000013307">
    <property type="component" value="Chromosome"/>
</dbReference>
<keyword evidence="3 4" id="KW-0804">Transcription</keyword>
<dbReference type="InterPro" id="IPR020886">
    <property type="entry name" value="MTH_967-like"/>
</dbReference>
<dbReference type="HOGENOM" id="CLU_075726_0_0_2"/>
<evidence type="ECO:0000256" key="4">
    <source>
        <dbReference type="HAMAP-Rule" id="MF_00584"/>
    </source>
</evidence>
<evidence type="ECO:0000256" key="1">
    <source>
        <dbReference type="ARBA" id="ARBA00023015"/>
    </source>
</evidence>
<reference evidence="6 7" key="1">
    <citation type="journal article" date="2013" name="Genome Announc.">
        <title>Complete Genome Sequence of the Thermophilic and Facultatively Chemolithoautotrophic Sulfate Reducer Archaeoglobus sulfaticallidus Strain PM70-1T.</title>
        <authorList>
            <person name="Stokke R."/>
            <person name="Hocking W.P."/>
            <person name="Steinsbu B.O."/>
            <person name="Steen I.H."/>
        </authorList>
    </citation>
    <scope>NUCLEOTIDE SEQUENCE [LARGE SCALE GENOMIC DNA]</scope>
    <source>
        <strain evidence="6">PM70-1</strain>
    </source>
</reference>
<keyword evidence="7" id="KW-1185">Reference proteome</keyword>